<dbReference type="Pfam" id="PF13578">
    <property type="entry name" value="Methyltransf_24"/>
    <property type="match status" value="1"/>
</dbReference>
<evidence type="ECO:0000313" key="1">
    <source>
        <dbReference type="EMBL" id="CAE0295569.1"/>
    </source>
</evidence>
<accession>A0A7S3HHJ1</accession>
<dbReference type="EMBL" id="HBIC01047878">
    <property type="protein sequence ID" value="CAE0295569.1"/>
    <property type="molecule type" value="Transcribed_RNA"/>
</dbReference>
<gene>
    <name evidence="1" type="ORF">SELO1098_LOCUS24421</name>
</gene>
<dbReference type="InterPro" id="IPR029063">
    <property type="entry name" value="SAM-dependent_MTases_sf"/>
</dbReference>
<dbReference type="Gene3D" id="3.40.50.150">
    <property type="entry name" value="Vaccinia Virus protein VP39"/>
    <property type="match status" value="1"/>
</dbReference>
<dbReference type="SUPFAM" id="SSF53335">
    <property type="entry name" value="S-adenosyl-L-methionine-dependent methyltransferases"/>
    <property type="match status" value="1"/>
</dbReference>
<organism evidence="1">
    <name type="scientific">Spumella elongata</name>
    <dbReference type="NCBI Taxonomy" id="89044"/>
    <lineage>
        <taxon>Eukaryota</taxon>
        <taxon>Sar</taxon>
        <taxon>Stramenopiles</taxon>
        <taxon>Ochrophyta</taxon>
        <taxon>Chrysophyceae</taxon>
        <taxon>Chromulinales</taxon>
        <taxon>Chromulinaceae</taxon>
        <taxon>Spumella</taxon>
    </lineage>
</organism>
<proteinExistence type="predicted"/>
<dbReference type="AlphaFoldDB" id="A0A7S3HHJ1"/>
<name>A0A7S3HHJ1_9STRA</name>
<sequence>MNKKKLKFLEIGLGCGMSYGPGASVKVWKDIFAGHDVDLWEAEFDAACVKKSKSEGKLDGIKVVTGDQSDPAVLQRWVKETGGKFDVIIDDGGHISKQVLNSFKALWPQVNPGGNYFIEDLQVAYSPFWAPPGFPAVTKVMQAWVEVLHVGPNKAMEHHKHILSEYPLPEGLDMIVCQREACVLHKDAKVRR</sequence>
<reference evidence="1" key="1">
    <citation type="submission" date="2021-01" db="EMBL/GenBank/DDBJ databases">
        <authorList>
            <person name="Corre E."/>
            <person name="Pelletier E."/>
            <person name="Niang G."/>
            <person name="Scheremetjew M."/>
            <person name="Finn R."/>
            <person name="Kale V."/>
            <person name="Holt S."/>
            <person name="Cochrane G."/>
            <person name="Meng A."/>
            <person name="Brown T."/>
            <person name="Cohen L."/>
        </authorList>
    </citation>
    <scope>NUCLEOTIDE SEQUENCE</scope>
    <source>
        <strain evidence="1">CCAP 955/1</strain>
    </source>
</reference>
<protein>
    <submittedName>
        <fullName evidence="1">Uncharacterized protein</fullName>
    </submittedName>
</protein>